<dbReference type="EMBL" id="CP000859">
    <property type="protein sequence ID" value="ABW68054.1"/>
    <property type="molecule type" value="Genomic_DNA"/>
</dbReference>
<dbReference type="PRINTS" id="PR00609">
    <property type="entry name" value="CYTOCHROMEC3"/>
</dbReference>
<sequence>MKKVLLSIGIFITLVLAINITLHARDTLASAGGDSAQRPDLLMIDSMKVFGPIKRRPVPFAHDAHQKAVTQKGQDCSVCHEAKPESTNNELVYLFKRLENSDADTVRNIYHGQCIDCHEQTLARGDKSGPVSCNACHTKDPKYTPGQAPMGFDHSLHYRHAKARDNKCEQCHHEYNKETEKLVYVKGKEGSCRYCHGDVKVENRIPMQAAAHQACITCHQAEKTKKKNSGPIDCGGCHDPEQQALIAKVENIPRYERGQPDAALILPFSPDKPVDDKNLMQPVAFNHLAHESANDTCRVCHHAEMTACVTCHTMKGDPEKGDDVNLMLAMHKEDADQSCIGCHKTLAEETACIGCHAAMPRTAKKDEAECAACHTAPPDAGMDLAKMDAKARRAMAEAMLKARPDNIKKVATEDIPETVTIDTMATVPAMTDPDLALDQYKEAKLPHRKIYAALKKGVTDNNLAAFFHGNETTLCQGCHHNSPAGTKPPKCASCHSRPDRAASPLMPGLRGAYHQQCIGCHQVMNIEKVGCTDCHAKK</sequence>
<evidence type="ECO:0000256" key="7">
    <source>
        <dbReference type="PIRSR" id="PIRSR602322-1"/>
    </source>
</evidence>
<dbReference type="STRING" id="96561.Dole_2250"/>
<dbReference type="Proteomes" id="UP000008561">
    <property type="component" value="Chromosome"/>
</dbReference>
<keyword evidence="1" id="KW-0813">Transport</keyword>
<dbReference type="HOGENOM" id="CLU_508744_0_0_7"/>
<accession>A8ZUW4</accession>
<feature type="binding site" description="axial binding residue" evidence="7">
    <location>
        <position position="168"/>
    </location>
    <ligand>
        <name>heme c</name>
        <dbReference type="ChEBI" id="CHEBI:61717"/>
        <label>1</label>
    </ligand>
    <ligandPart>
        <name>Fe</name>
        <dbReference type="ChEBI" id="CHEBI:18248"/>
    </ligandPart>
</feature>
<comment type="cofactor">
    <cofactor evidence="7">
        <name>heme c</name>
        <dbReference type="ChEBI" id="CHEBI:61717"/>
    </cofactor>
    <text evidence="7">Binds 4 heme c groups covalently per monomer.</text>
</comment>
<dbReference type="InterPro" id="IPR054813">
    <property type="entry name" value="HmcA"/>
</dbReference>
<dbReference type="GO" id="GO:0020037">
    <property type="term" value="F:heme binding"/>
    <property type="evidence" value="ECO:0007669"/>
    <property type="project" value="InterPro"/>
</dbReference>
<dbReference type="GO" id="GO:0046872">
    <property type="term" value="F:metal ion binding"/>
    <property type="evidence" value="ECO:0007669"/>
    <property type="project" value="UniProtKB-KW"/>
</dbReference>
<dbReference type="OrthoDB" id="5427780at2"/>
<reference evidence="9 10" key="1">
    <citation type="submission" date="2007-10" db="EMBL/GenBank/DDBJ databases">
        <title>Complete sequence of Desulfococcus oleovorans Hxd3.</title>
        <authorList>
            <consortium name="US DOE Joint Genome Institute"/>
            <person name="Copeland A."/>
            <person name="Lucas S."/>
            <person name="Lapidus A."/>
            <person name="Barry K."/>
            <person name="Glavina del Rio T."/>
            <person name="Dalin E."/>
            <person name="Tice H."/>
            <person name="Pitluck S."/>
            <person name="Kiss H."/>
            <person name="Brettin T."/>
            <person name="Bruce D."/>
            <person name="Detter J.C."/>
            <person name="Han C."/>
            <person name="Schmutz J."/>
            <person name="Larimer F."/>
            <person name="Land M."/>
            <person name="Hauser L."/>
            <person name="Kyrpides N."/>
            <person name="Kim E."/>
            <person name="Wawrik B."/>
            <person name="Richardson P."/>
        </authorList>
    </citation>
    <scope>NUCLEOTIDE SEQUENCE [LARGE SCALE GENOMIC DNA]</scope>
    <source>
        <strain evidence="10">DSM 6200 / JCM 39069 / Hxd3</strain>
    </source>
</reference>
<feature type="binding site" description="axial binding residue" evidence="7">
    <location>
        <position position="157"/>
    </location>
    <ligand>
        <name>heme c</name>
        <dbReference type="ChEBI" id="CHEBI:61717"/>
        <label>1</label>
    </ligand>
    <ligandPart>
        <name>Fe</name>
        <dbReference type="ChEBI" id="CHEBI:18248"/>
    </ligandPart>
</feature>
<feature type="domain" description="Class III cytochrome C" evidence="8">
    <location>
        <begin position="53"/>
        <end position="137"/>
    </location>
</feature>
<feature type="binding site" description="axial binding residue" evidence="7">
    <location>
        <position position="237"/>
    </location>
    <ligand>
        <name>heme c</name>
        <dbReference type="ChEBI" id="CHEBI:61717"/>
        <label>1</label>
    </ligand>
    <ligandPart>
        <name>Fe</name>
        <dbReference type="ChEBI" id="CHEBI:18248"/>
    </ligandPart>
</feature>
<dbReference type="AlphaFoldDB" id="A8ZUW4"/>
<evidence type="ECO:0000256" key="4">
    <source>
        <dbReference type="ARBA" id="ARBA00022729"/>
    </source>
</evidence>
<keyword evidence="3 7" id="KW-0479">Metal-binding</keyword>
<feature type="binding site" description="axial binding residue" evidence="7">
    <location>
        <position position="215"/>
    </location>
    <ligand>
        <name>heme c</name>
        <dbReference type="ChEBI" id="CHEBI:61717"/>
        <label>1</label>
    </ligand>
    <ligandPart>
        <name>Fe</name>
        <dbReference type="ChEBI" id="CHEBI:18248"/>
    </ligandPart>
</feature>
<evidence type="ECO:0000313" key="10">
    <source>
        <dbReference type="Proteomes" id="UP000008561"/>
    </source>
</evidence>
<evidence type="ECO:0000256" key="5">
    <source>
        <dbReference type="ARBA" id="ARBA00022982"/>
    </source>
</evidence>
<feature type="binding site" description="axial binding residue" evidence="7">
    <location>
        <position position="173"/>
    </location>
    <ligand>
        <name>heme c</name>
        <dbReference type="ChEBI" id="CHEBI:61717"/>
        <label>1</label>
    </ligand>
    <ligandPart>
        <name>Fe</name>
        <dbReference type="ChEBI" id="CHEBI:18248"/>
    </ligandPart>
</feature>
<keyword evidence="6 7" id="KW-0408">Iron</keyword>
<feature type="binding site" description="axial binding residue" evidence="7">
    <location>
        <position position="238"/>
    </location>
    <ligand>
        <name>heme c</name>
        <dbReference type="ChEBI" id="CHEBI:61717"/>
        <label>1</label>
    </ligand>
    <ligandPart>
        <name>Fe</name>
        <dbReference type="ChEBI" id="CHEBI:18248"/>
    </ligandPart>
</feature>
<keyword evidence="5" id="KW-0249">Electron transport</keyword>
<dbReference type="InterPro" id="IPR051829">
    <property type="entry name" value="Multiheme_Cytochr_ET"/>
</dbReference>
<feature type="binding site" description="axial binding residue" evidence="7">
    <location>
        <position position="171"/>
    </location>
    <ligand>
        <name>heme c</name>
        <dbReference type="ChEBI" id="CHEBI:61717"/>
        <label>1</label>
    </ligand>
    <ligandPart>
        <name>Fe</name>
        <dbReference type="ChEBI" id="CHEBI:18248"/>
    </ligandPart>
</feature>
<dbReference type="CDD" id="cd08168">
    <property type="entry name" value="Cytochrom_C3"/>
    <property type="match status" value="4"/>
</dbReference>
<protein>
    <submittedName>
        <fullName evidence="9">Cytochrome c class III</fullName>
    </submittedName>
</protein>
<dbReference type="InterPro" id="IPR036280">
    <property type="entry name" value="Multihaem_cyt_sf"/>
</dbReference>
<dbReference type="RefSeq" id="WP_012175666.1">
    <property type="nucleotide sequence ID" value="NC_009943.1"/>
</dbReference>
<feature type="domain" description="Class III cytochrome C" evidence="8">
    <location>
        <begin position="459"/>
        <end position="535"/>
    </location>
</feature>
<dbReference type="InterPro" id="IPR020942">
    <property type="entry name" value="Cyt_c_III_dom"/>
</dbReference>
<dbReference type="GO" id="GO:0009055">
    <property type="term" value="F:electron transfer activity"/>
    <property type="evidence" value="ECO:0007669"/>
    <property type="project" value="InterPro"/>
</dbReference>
<feature type="binding site" description="axial binding residue" evidence="7">
    <location>
        <position position="154"/>
    </location>
    <ligand>
        <name>heme c</name>
        <dbReference type="ChEBI" id="CHEBI:61717"/>
        <label>1</label>
    </ligand>
    <ligandPart>
        <name>Fe</name>
        <dbReference type="ChEBI" id="CHEBI:18248"/>
    </ligandPart>
</feature>
<dbReference type="NCBIfam" id="NF045713">
    <property type="entry name" value="CxxCH_16_HmcA"/>
    <property type="match status" value="1"/>
</dbReference>
<feature type="binding site" description="axial binding residue" evidence="7">
    <location>
        <position position="234"/>
    </location>
    <ligand>
        <name>heme c</name>
        <dbReference type="ChEBI" id="CHEBI:61717"/>
        <label>1</label>
    </ligand>
    <ligandPart>
        <name>Fe</name>
        <dbReference type="ChEBI" id="CHEBI:18248"/>
    </ligandPart>
</feature>
<name>A8ZUW4_DESOH</name>
<gene>
    <name evidence="9" type="ordered locus">Dole_2250</name>
</gene>
<feature type="binding site" description="axial binding residue" evidence="7">
    <location>
        <position position="172"/>
    </location>
    <ligand>
        <name>heme c</name>
        <dbReference type="ChEBI" id="CHEBI:61717"/>
        <label>1</label>
    </ligand>
    <ligandPart>
        <name>Fe</name>
        <dbReference type="ChEBI" id="CHEBI:18248"/>
    </ligandPart>
</feature>
<feature type="binding site" description="axial binding residue" evidence="7">
    <location>
        <position position="218"/>
    </location>
    <ligand>
        <name>heme c</name>
        <dbReference type="ChEBI" id="CHEBI:61717"/>
        <label>1</label>
    </ligand>
    <ligandPart>
        <name>Fe</name>
        <dbReference type="ChEBI" id="CHEBI:18248"/>
    </ligandPart>
</feature>
<evidence type="ECO:0000256" key="3">
    <source>
        <dbReference type="ARBA" id="ARBA00022723"/>
    </source>
</evidence>
<dbReference type="PANTHER" id="PTHR35038">
    <property type="entry name" value="DISSIMILATORY SULFITE REDUCTASE SIRA"/>
    <property type="match status" value="1"/>
</dbReference>
<evidence type="ECO:0000259" key="8">
    <source>
        <dbReference type="Pfam" id="PF02085"/>
    </source>
</evidence>
<evidence type="ECO:0000256" key="2">
    <source>
        <dbReference type="ARBA" id="ARBA00022617"/>
    </source>
</evidence>
<keyword evidence="4" id="KW-0732">Signal</keyword>
<dbReference type="KEGG" id="dol:Dole_2250"/>
<dbReference type="eggNOG" id="COG0484">
    <property type="taxonomic scope" value="Bacteria"/>
</dbReference>
<proteinExistence type="predicted"/>
<feature type="domain" description="Class III cytochrome C" evidence="8">
    <location>
        <begin position="271"/>
        <end position="374"/>
    </location>
</feature>
<evidence type="ECO:0000256" key="1">
    <source>
        <dbReference type="ARBA" id="ARBA00022448"/>
    </source>
</evidence>
<keyword evidence="10" id="KW-1185">Reference proteome</keyword>
<feature type="binding site" description="axial binding residue" evidence="7">
    <location>
        <position position="219"/>
    </location>
    <ligand>
        <name>heme c</name>
        <dbReference type="ChEBI" id="CHEBI:61717"/>
        <label>1</label>
    </ligand>
    <ligandPart>
        <name>Fe</name>
        <dbReference type="ChEBI" id="CHEBI:18248"/>
    </ligandPart>
</feature>
<dbReference type="SUPFAM" id="SSF48695">
    <property type="entry name" value="Multiheme cytochromes"/>
    <property type="match status" value="1"/>
</dbReference>
<organism evidence="9 10">
    <name type="scientific">Desulfosudis oleivorans (strain DSM 6200 / JCM 39069 / Hxd3)</name>
    <name type="common">Desulfococcus oleovorans</name>
    <dbReference type="NCBI Taxonomy" id="96561"/>
    <lineage>
        <taxon>Bacteria</taxon>
        <taxon>Pseudomonadati</taxon>
        <taxon>Thermodesulfobacteriota</taxon>
        <taxon>Desulfobacteria</taxon>
        <taxon>Desulfobacterales</taxon>
        <taxon>Desulfosudaceae</taxon>
        <taxon>Desulfosudis</taxon>
    </lineage>
</organism>
<dbReference type="Gene3D" id="3.90.10.10">
    <property type="entry name" value="Cytochrome C3"/>
    <property type="match status" value="4"/>
</dbReference>
<evidence type="ECO:0000256" key="6">
    <source>
        <dbReference type="ARBA" id="ARBA00023004"/>
    </source>
</evidence>
<dbReference type="PANTHER" id="PTHR35038:SF10">
    <property type="entry name" value="HIGH-MOLECULAR-WEIGHT CYTOCHROME C"/>
    <property type="match status" value="1"/>
</dbReference>
<dbReference type="InterPro" id="IPR002322">
    <property type="entry name" value="Cyt_c_III"/>
</dbReference>
<evidence type="ECO:0000313" key="9">
    <source>
        <dbReference type="EMBL" id="ABW68054.1"/>
    </source>
</evidence>
<feature type="domain" description="Class III cytochrome C" evidence="8">
    <location>
        <begin position="146"/>
        <end position="238"/>
    </location>
</feature>
<keyword evidence="2 7" id="KW-0349">Heme</keyword>
<dbReference type="Pfam" id="PF02085">
    <property type="entry name" value="Cytochrom_CIII"/>
    <property type="match status" value="4"/>
</dbReference>